<dbReference type="OrthoDB" id="10071849at2759"/>
<feature type="transmembrane region" description="Helical" evidence="7">
    <location>
        <begin position="86"/>
        <end position="106"/>
    </location>
</feature>
<evidence type="ECO:0000313" key="8">
    <source>
        <dbReference type="EnsemblMetazoa" id="XP_038058846.1"/>
    </source>
</evidence>
<feature type="region of interest" description="Disordered" evidence="6">
    <location>
        <begin position="279"/>
        <end position="305"/>
    </location>
</feature>
<protein>
    <submittedName>
        <fullName evidence="8">Uncharacterized protein</fullName>
    </submittedName>
</protein>
<dbReference type="Pfam" id="PF04103">
    <property type="entry name" value="CD20"/>
    <property type="match status" value="1"/>
</dbReference>
<reference evidence="8" key="1">
    <citation type="submission" date="2022-11" db="UniProtKB">
        <authorList>
            <consortium name="EnsemblMetazoa"/>
        </authorList>
    </citation>
    <scope>IDENTIFICATION</scope>
</reference>
<evidence type="ECO:0000256" key="2">
    <source>
        <dbReference type="ARBA" id="ARBA00009565"/>
    </source>
</evidence>
<keyword evidence="4 7" id="KW-1133">Transmembrane helix</keyword>
<evidence type="ECO:0000256" key="7">
    <source>
        <dbReference type="SAM" id="Phobius"/>
    </source>
</evidence>
<feature type="transmembrane region" description="Helical" evidence="7">
    <location>
        <begin position="189"/>
        <end position="212"/>
    </location>
</feature>
<name>A0A914A615_PATMI</name>
<dbReference type="GO" id="GO:0016020">
    <property type="term" value="C:membrane"/>
    <property type="evidence" value="ECO:0007669"/>
    <property type="project" value="UniProtKB-SubCell"/>
</dbReference>
<feature type="transmembrane region" description="Helical" evidence="7">
    <location>
        <begin position="153"/>
        <end position="169"/>
    </location>
</feature>
<organism evidence="8 9">
    <name type="scientific">Patiria miniata</name>
    <name type="common">Bat star</name>
    <name type="synonym">Asterina miniata</name>
    <dbReference type="NCBI Taxonomy" id="46514"/>
    <lineage>
        <taxon>Eukaryota</taxon>
        <taxon>Metazoa</taxon>
        <taxon>Echinodermata</taxon>
        <taxon>Eleutherozoa</taxon>
        <taxon>Asterozoa</taxon>
        <taxon>Asteroidea</taxon>
        <taxon>Valvatacea</taxon>
        <taxon>Valvatida</taxon>
        <taxon>Asterinidae</taxon>
        <taxon>Patiria</taxon>
    </lineage>
</organism>
<dbReference type="PANTHER" id="PTHR23320:SF165">
    <property type="entry name" value="MARVEL DOMAIN-CONTAINING PROTEIN"/>
    <property type="match status" value="1"/>
</dbReference>
<evidence type="ECO:0000256" key="6">
    <source>
        <dbReference type="SAM" id="MobiDB-lite"/>
    </source>
</evidence>
<dbReference type="AlphaFoldDB" id="A0A914A615"/>
<feature type="transmembrane region" description="Helical" evidence="7">
    <location>
        <begin position="112"/>
        <end position="133"/>
    </location>
</feature>
<dbReference type="Proteomes" id="UP000887568">
    <property type="component" value="Unplaced"/>
</dbReference>
<evidence type="ECO:0000313" key="9">
    <source>
        <dbReference type="Proteomes" id="UP000887568"/>
    </source>
</evidence>
<dbReference type="PANTHER" id="PTHR23320">
    <property type="entry name" value="MEMBRANE-SPANNING 4-DOMAINS SUBFAMILY A MS4A -RELATED"/>
    <property type="match status" value="1"/>
</dbReference>
<evidence type="ECO:0000256" key="5">
    <source>
        <dbReference type="ARBA" id="ARBA00023136"/>
    </source>
</evidence>
<dbReference type="InterPro" id="IPR030417">
    <property type="entry name" value="MS4A"/>
</dbReference>
<dbReference type="GeneID" id="119730145"/>
<keyword evidence="5 7" id="KW-0472">Membrane</keyword>
<dbReference type="RefSeq" id="XP_038058846.1">
    <property type="nucleotide sequence ID" value="XM_038202918.1"/>
</dbReference>
<accession>A0A914A615</accession>
<sequence length="305" mass="31757">MMTPTNAPPAYVAAPQPVGQQQLVTVQPAAGVTFGTVNPQPRSGNWKGILWTGIIQVVLGSLTVILGIVTLSAFNRVNDSSDIASPLWCGIVFYGFAGICGIVSGSKKHSGWAVGYMVMSILACLATCCVIGFGAARMSFINEHCYPRLITRYLYNYYGRVVAVFVAVYDDPRSHCDLKAAINDVSATLILLAMVEFIVAIIGASMACGPLCSGGSATQTVLFAVSCHGIPLKLVDEMYKDPLPSSTTRGGYHTALGTGLLQRSRWPATNCLPSSAGAVSTGSSAPTCLPSPAGAVSAGSSAPNR</sequence>
<dbReference type="EnsemblMetazoa" id="XM_038202918.1">
    <property type="protein sequence ID" value="XP_038058846.1"/>
    <property type="gene ID" value="LOC119730145"/>
</dbReference>
<keyword evidence="9" id="KW-1185">Reference proteome</keyword>
<evidence type="ECO:0000256" key="4">
    <source>
        <dbReference type="ARBA" id="ARBA00022989"/>
    </source>
</evidence>
<evidence type="ECO:0000256" key="3">
    <source>
        <dbReference type="ARBA" id="ARBA00022692"/>
    </source>
</evidence>
<evidence type="ECO:0000256" key="1">
    <source>
        <dbReference type="ARBA" id="ARBA00004141"/>
    </source>
</evidence>
<feature type="transmembrane region" description="Helical" evidence="7">
    <location>
        <begin position="49"/>
        <end position="74"/>
    </location>
</feature>
<comment type="subcellular location">
    <subcellularLocation>
        <location evidence="1">Membrane</location>
        <topology evidence="1">Multi-pass membrane protein</topology>
    </subcellularLocation>
</comment>
<dbReference type="InterPro" id="IPR007237">
    <property type="entry name" value="CD20-like"/>
</dbReference>
<proteinExistence type="inferred from homology"/>
<comment type="similarity">
    <text evidence="2">Belongs to the MS4A family.</text>
</comment>
<keyword evidence="3 7" id="KW-0812">Transmembrane</keyword>